<dbReference type="InterPro" id="IPR013685">
    <property type="entry name" value="POTRA_FtsQ_type"/>
</dbReference>
<dbReference type="PANTHER" id="PTHR37820">
    <property type="entry name" value="CELL DIVISION PROTEIN DIVIB"/>
    <property type="match status" value="1"/>
</dbReference>
<evidence type="ECO:0000256" key="7">
    <source>
        <dbReference type="ARBA" id="ARBA00023306"/>
    </source>
</evidence>
<dbReference type="EMBL" id="BDDX01000001">
    <property type="protein sequence ID" value="GAT90152.1"/>
    <property type="molecule type" value="Genomic_DNA"/>
</dbReference>
<evidence type="ECO:0000256" key="6">
    <source>
        <dbReference type="ARBA" id="ARBA00023136"/>
    </source>
</evidence>
<dbReference type="PATRIC" id="fig|148814.19.peg.942"/>
<evidence type="ECO:0000256" key="3">
    <source>
        <dbReference type="ARBA" id="ARBA00022618"/>
    </source>
</evidence>
<comment type="similarity">
    <text evidence="8">Belongs to the FtsQ/DivIB family. DivIB subfamily.</text>
</comment>
<evidence type="ECO:0000256" key="2">
    <source>
        <dbReference type="ARBA" id="ARBA00022475"/>
    </source>
</evidence>
<dbReference type="PANTHER" id="PTHR37820:SF1">
    <property type="entry name" value="CELL DIVISION PROTEIN FTSQ"/>
    <property type="match status" value="1"/>
</dbReference>
<sequence>MKSKLFSSKKSSNRASRISDDFVELHKQKIKNKMKSSSYIIIPLVVLLLILIYLVSPMSRISSISINGNGYISQSDIKRELQLDEGDSIFKVIGHKNKINQRVINDDHRVKSLDFKFTGFNHLSVAVSPYKEIGYETRGNKQYLILENGKVTNIAVKNPNDSKMPYIVKFNNQSLLKSMIEKYVKLPKDIRDNIRVISYSPTKVYPDELHVYMRDGNRVIILMHDFNDKMSFYRSIATQLKTKSVINLEVGAYSFPINDEKKSSNTTTKASTKTKLKETLNKDAKKTTTTTKKRN</sequence>
<gene>
    <name evidence="10" type="primary">ftsQ</name>
    <name evidence="8" type="synonym">divIB</name>
    <name evidence="10" type="ORF">FF306_00246</name>
</gene>
<evidence type="ECO:0000313" key="10">
    <source>
        <dbReference type="EMBL" id="GAT90152.1"/>
    </source>
</evidence>
<dbReference type="InterPro" id="IPR034746">
    <property type="entry name" value="POTRA"/>
</dbReference>
<comment type="caution">
    <text evidence="10">The sequence shown here is derived from an EMBL/GenBank/DDBJ whole genome shotgun (WGS) entry which is preliminary data.</text>
</comment>
<feature type="compositionally biased region" description="Low complexity" evidence="9">
    <location>
        <begin position="264"/>
        <end position="273"/>
    </location>
</feature>
<comment type="function">
    <text evidence="8">Cell division protein that may be involved in stabilizing or promoting the assembly of the division complex.</text>
</comment>
<evidence type="ECO:0000256" key="9">
    <source>
        <dbReference type="SAM" id="MobiDB-lite"/>
    </source>
</evidence>
<dbReference type="Pfam" id="PF08478">
    <property type="entry name" value="POTRA_1"/>
    <property type="match status" value="1"/>
</dbReference>
<dbReference type="Gene3D" id="3.40.50.10960">
    <property type="match status" value="1"/>
</dbReference>
<keyword evidence="2 8" id="KW-1003">Cell membrane</keyword>
<keyword evidence="7 8" id="KW-0131">Cell cycle</keyword>
<dbReference type="InterPro" id="IPR005548">
    <property type="entry name" value="Cell_div_FtsQ/DivIB_C"/>
</dbReference>
<accession>A0A0C2WNR3</accession>
<dbReference type="InterPro" id="IPR050487">
    <property type="entry name" value="FtsQ_DivIB"/>
</dbReference>
<keyword evidence="3 8" id="KW-0132">Cell division</keyword>
<feature type="region of interest" description="Disordered" evidence="9">
    <location>
        <begin position="261"/>
        <end position="295"/>
    </location>
</feature>
<protein>
    <recommendedName>
        <fullName evidence="8">Cell division protein DivIB</fullName>
    </recommendedName>
</protein>
<dbReference type="GO" id="GO:0005886">
    <property type="term" value="C:plasma membrane"/>
    <property type="evidence" value="ECO:0007669"/>
    <property type="project" value="UniProtKB-SubCell"/>
</dbReference>
<evidence type="ECO:0000313" key="11">
    <source>
        <dbReference type="Proteomes" id="UP000186588"/>
    </source>
</evidence>
<dbReference type="GO" id="GO:0032153">
    <property type="term" value="C:cell division site"/>
    <property type="evidence" value="ECO:0007669"/>
    <property type="project" value="UniProtKB-UniRule"/>
</dbReference>
<evidence type="ECO:0000256" key="1">
    <source>
        <dbReference type="ARBA" id="ARBA00004370"/>
    </source>
</evidence>
<reference evidence="10 11" key="1">
    <citation type="journal article" date="2016" name="Syst. Appl. Microbiol.">
        <title>Genomic characterization of a fructophilic bee symbiont Lactobacillus kunkeei reveals its niche-specific adaptation.</title>
        <authorList>
            <person name="Maeno S."/>
            <person name="Tanizawa Y."/>
            <person name="Kanesaki Y."/>
            <person name="Kubota E."/>
            <person name="Kumar H."/>
            <person name="Dicks L."/>
            <person name="Salminen S."/>
            <person name="Nakagawa J."/>
            <person name="Arita M."/>
            <person name="Endo A."/>
        </authorList>
    </citation>
    <scope>NUCLEOTIDE SEQUENCE [LARGE SCALE GENOMIC DNA]</scope>
    <source>
        <strain evidence="10 11">FF30-6</strain>
    </source>
</reference>
<feature type="compositionally biased region" description="Basic and acidic residues" evidence="9">
    <location>
        <begin position="275"/>
        <end position="286"/>
    </location>
</feature>
<evidence type="ECO:0000256" key="8">
    <source>
        <dbReference type="HAMAP-Rule" id="MF_00912"/>
    </source>
</evidence>
<name>A0A0C2WNR3_9LACO</name>
<evidence type="ECO:0000256" key="5">
    <source>
        <dbReference type="ARBA" id="ARBA00022989"/>
    </source>
</evidence>
<keyword evidence="4 8" id="KW-0812">Transmembrane</keyword>
<feature type="transmembrane region" description="Helical" evidence="8">
    <location>
        <begin position="37"/>
        <end position="55"/>
    </location>
</feature>
<dbReference type="PROSITE" id="PS51779">
    <property type="entry name" value="POTRA"/>
    <property type="match status" value="1"/>
</dbReference>
<evidence type="ECO:0000256" key="4">
    <source>
        <dbReference type="ARBA" id="ARBA00022692"/>
    </source>
</evidence>
<comment type="subcellular location">
    <subcellularLocation>
        <location evidence="8">Cell membrane</location>
        <topology evidence="8">Single-pass type II membrane protein</topology>
    </subcellularLocation>
    <subcellularLocation>
        <location evidence="1">Membrane</location>
    </subcellularLocation>
    <text evidence="8">Localizes to the division septum.</text>
</comment>
<dbReference type="HAMAP" id="MF_00912">
    <property type="entry name" value="DivIB"/>
    <property type="match status" value="1"/>
</dbReference>
<organism evidence="10 11">
    <name type="scientific">Apilactobacillus kunkeei</name>
    <dbReference type="NCBI Taxonomy" id="148814"/>
    <lineage>
        <taxon>Bacteria</taxon>
        <taxon>Bacillati</taxon>
        <taxon>Bacillota</taxon>
        <taxon>Bacilli</taxon>
        <taxon>Lactobacillales</taxon>
        <taxon>Lactobacillaceae</taxon>
        <taxon>Apilactobacillus</taxon>
    </lineage>
</organism>
<dbReference type="GO" id="GO:0043093">
    <property type="term" value="P:FtsZ-dependent cytokinesis"/>
    <property type="evidence" value="ECO:0007669"/>
    <property type="project" value="UniProtKB-UniRule"/>
</dbReference>
<dbReference type="AlphaFoldDB" id="A0A0C2WNR3"/>
<dbReference type="InterPro" id="IPR026580">
    <property type="entry name" value="DivIB"/>
</dbReference>
<keyword evidence="5 8" id="KW-1133">Transmembrane helix</keyword>
<dbReference type="Pfam" id="PF03799">
    <property type="entry name" value="FtsQ_DivIB_C"/>
    <property type="match status" value="1"/>
</dbReference>
<dbReference type="Proteomes" id="UP000186588">
    <property type="component" value="Unassembled WGS sequence"/>
</dbReference>
<proteinExistence type="inferred from homology"/>
<keyword evidence="6 8" id="KW-0472">Membrane</keyword>